<organism evidence="9 10">
    <name type="scientific">Thioclava nitratireducens</name>
    <dbReference type="NCBI Taxonomy" id="1915078"/>
    <lineage>
        <taxon>Bacteria</taxon>
        <taxon>Pseudomonadati</taxon>
        <taxon>Pseudomonadota</taxon>
        <taxon>Alphaproteobacteria</taxon>
        <taxon>Rhodobacterales</taxon>
        <taxon>Paracoccaceae</taxon>
        <taxon>Thioclava</taxon>
    </lineage>
</organism>
<comment type="similarity">
    <text evidence="2">Belongs to the DedA family.</text>
</comment>
<dbReference type="InterPro" id="IPR036938">
    <property type="entry name" value="PAP2/HPO_sf"/>
</dbReference>
<keyword evidence="10" id="KW-1185">Reference proteome</keyword>
<evidence type="ECO:0000313" key="10">
    <source>
        <dbReference type="Proteomes" id="UP000185622"/>
    </source>
</evidence>
<feature type="transmembrane region" description="Helical" evidence="7">
    <location>
        <begin position="12"/>
        <end position="42"/>
    </location>
</feature>
<evidence type="ECO:0000256" key="2">
    <source>
        <dbReference type="ARBA" id="ARBA00010792"/>
    </source>
</evidence>
<keyword evidence="4 7" id="KW-0812">Transmembrane</keyword>
<dbReference type="Pfam" id="PF14067">
    <property type="entry name" value="LssY_C"/>
    <property type="match status" value="1"/>
</dbReference>
<dbReference type="CDD" id="cd03392">
    <property type="entry name" value="PAP2_like_2"/>
    <property type="match status" value="1"/>
</dbReference>
<evidence type="ECO:0000313" key="9">
    <source>
        <dbReference type="EMBL" id="AQS50120.1"/>
    </source>
</evidence>
<feature type="transmembrane region" description="Helical" evidence="7">
    <location>
        <begin position="147"/>
        <end position="168"/>
    </location>
</feature>
<comment type="subcellular location">
    <subcellularLocation>
        <location evidence="1">Cell membrane</location>
        <topology evidence="1">Multi-pass membrane protein</topology>
    </subcellularLocation>
</comment>
<feature type="transmembrane region" description="Helical" evidence="7">
    <location>
        <begin position="374"/>
        <end position="391"/>
    </location>
</feature>
<dbReference type="EMBL" id="CP019438">
    <property type="protein sequence ID" value="AQS50120.1"/>
    <property type="molecule type" value="Genomic_DNA"/>
</dbReference>
<proteinExistence type="inferred from homology"/>
<feature type="transmembrane region" description="Helical" evidence="7">
    <location>
        <begin position="111"/>
        <end position="135"/>
    </location>
</feature>
<feature type="transmembrane region" description="Helical" evidence="7">
    <location>
        <begin position="62"/>
        <end position="81"/>
    </location>
</feature>
<dbReference type="InterPro" id="IPR032816">
    <property type="entry name" value="VTT_dom"/>
</dbReference>
<keyword evidence="3" id="KW-1003">Cell membrane</keyword>
<feature type="transmembrane region" description="Helical" evidence="7">
    <location>
        <begin position="251"/>
        <end position="273"/>
    </location>
</feature>
<accession>A0ABN4XD99</accession>
<name>A0ABN4XD99_9RHOB</name>
<evidence type="ECO:0000256" key="1">
    <source>
        <dbReference type="ARBA" id="ARBA00004651"/>
    </source>
</evidence>
<feature type="transmembrane region" description="Helical" evidence="7">
    <location>
        <begin position="460"/>
        <end position="479"/>
    </location>
</feature>
<dbReference type="PANTHER" id="PTHR30353">
    <property type="entry name" value="INNER MEMBRANE PROTEIN DEDA-RELATED"/>
    <property type="match status" value="1"/>
</dbReference>
<evidence type="ECO:0000256" key="7">
    <source>
        <dbReference type="SAM" id="Phobius"/>
    </source>
</evidence>
<feature type="domain" description="Phosphatidic acid phosphatase type 2/haloperoxidase" evidence="8">
    <location>
        <begin position="333"/>
        <end position="442"/>
    </location>
</feature>
<evidence type="ECO:0000256" key="3">
    <source>
        <dbReference type="ARBA" id="ARBA00022475"/>
    </source>
</evidence>
<evidence type="ECO:0000256" key="4">
    <source>
        <dbReference type="ARBA" id="ARBA00022692"/>
    </source>
</evidence>
<reference evidence="9 10" key="1">
    <citation type="submission" date="2017-01" db="EMBL/GenBank/DDBJ databases">
        <title>The complete genome sequence of a sulfur-oxidizing marine bacterium Thioclava sp. 25B10_4T.</title>
        <authorList>
            <person name="Liu Y."/>
            <person name="Lai Q."/>
            <person name="Shao Z."/>
        </authorList>
    </citation>
    <scope>NUCLEOTIDE SEQUENCE [LARGE SCALE GENOMIC DNA]</scope>
    <source>
        <strain evidence="9 10">25B10_4</strain>
        <plasmid evidence="9 10">unnamed1</plasmid>
    </source>
</reference>
<dbReference type="InterPro" id="IPR000326">
    <property type="entry name" value="PAP2/HPO"/>
</dbReference>
<dbReference type="SMART" id="SM00014">
    <property type="entry name" value="acidPPc"/>
    <property type="match status" value="1"/>
</dbReference>
<dbReference type="Pfam" id="PF01569">
    <property type="entry name" value="PAP2"/>
    <property type="match status" value="1"/>
</dbReference>
<keyword evidence="6 7" id="KW-0472">Membrane</keyword>
<dbReference type="InterPro" id="IPR032818">
    <property type="entry name" value="DedA-like"/>
</dbReference>
<dbReference type="SUPFAM" id="SSF48317">
    <property type="entry name" value="Acid phosphatase/Vanadium-dependent haloperoxidase"/>
    <property type="match status" value="1"/>
</dbReference>
<geneLocation type="plasmid" evidence="9 10">
    <name>unnamed1</name>
</geneLocation>
<dbReference type="PANTHER" id="PTHR30353:SF15">
    <property type="entry name" value="INNER MEMBRANE PROTEIN YABI"/>
    <property type="match status" value="1"/>
</dbReference>
<protein>
    <recommendedName>
        <fullName evidence="8">Phosphatidic acid phosphatase type 2/haloperoxidase domain-containing protein</fullName>
    </recommendedName>
</protein>
<keyword evidence="5 7" id="KW-1133">Transmembrane helix</keyword>
<keyword evidence="9" id="KW-0614">Plasmid</keyword>
<feature type="transmembrane region" description="Helical" evidence="7">
    <location>
        <begin position="398"/>
        <end position="419"/>
    </location>
</feature>
<dbReference type="Pfam" id="PF09335">
    <property type="entry name" value="VTT_dom"/>
    <property type="match status" value="1"/>
</dbReference>
<evidence type="ECO:0000256" key="5">
    <source>
        <dbReference type="ARBA" id="ARBA00022989"/>
    </source>
</evidence>
<dbReference type="Proteomes" id="UP000185622">
    <property type="component" value="Plasmid unnamed1"/>
</dbReference>
<evidence type="ECO:0000259" key="8">
    <source>
        <dbReference type="SMART" id="SM00014"/>
    </source>
</evidence>
<feature type="transmembrane region" description="Helical" evidence="7">
    <location>
        <begin position="332"/>
        <end position="354"/>
    </location>
</feature>
<feature type="transmembrane region" description="Helical" evidence="7">
    <location>
        <begin position="431"/>
        <end position="448"/>
    </location>
</feature>
<feature type="transmembrane region" description="Helical" evidence="7">
    <location>
        <begin position="180"/>
        <end position="196"/>
    </location>
</feature>
<evidence type="ECO:0000256" key="6">
    <source>
        <dbReference type="ARBA" id="ARBA00023136"/>
    </source>
</evidence>
<sequence>MLSAIHHVLPSLAALGIFGYWIIAAAAALEAFLLTGIFIPGTLIVDAGGVMVQQGMLDPFDLIWFVAIGSILGGEASWWLGRHARHGMLGRWKVEEMKPYKRAEELFKRRGGVALVIGRFLGPVAAFVPFAAALAGMERKKFGLWNILSGFPYAIAHVSFGYALGAGLTTFSPLMTRNTLFFLALLVIAAVLYWTLRRLDRAIPHLLEMMGGLLDEIARHPRVDSWGGRHPRVAKWIARRLDRSHLAGLPLTLGVLAFVYLFALLIGLSLDFLQAAPIVQIDAQLAELMRLFWTPGLIQIFIWITALGDTRLVVAVLALALTWLAVLRRFDLFWGVLVALGLDLVSVVILKAGFSRPRSILGYFQESSGSFPSGHATLSVAFYGMLVFVLWRLTRLGAVSAGVLAVLFAGLIGLSRLYLVEHYLSDVMAGWILGALCLLVGISIAEWLRTRIREHVSPRPRWQIGLLLALSLGLGGFAVKRVHDYSKALNPPPMAQPLIQVAQGANLPKLSAGSLEAQTLDAEHSFPVAMGIWAHGSTQIASALETQGWTRAGAPSLTALMRAAFATVRDKTTPDAALAPLFWRNEPNVLGFSKPGPEIEAQIPRLRLWKTSYIDSSGARLWLAVFTRDDGLLQTDGEPAYNLAPALMNALTTSGTAQIAGGISSQEFQRIPLLALR</sequence>
<dbReference type="Gene3D" id="1.20.144.10">
    <property type="entry name" value="Phosphatidic acid phosphatase type 2/haloperoxidase"/>
    <property type="match status" value="1"/>
</dbReference>
<dbReference type="InterPro" id="IPR025902">
    <property type="entry name" value="LssY-like-C_dom"/>
</dbReference>
<gene>
    <name evidence="9" type="ORF">BMG03_19605</name>
</gene>